<evidence type="ECO:0000313" key="3">
    <source>
        <dbReference type="EMBL" id="HIJ99718.1"/>
    </source>
</evidence>
<dbReference type="EMBL" id="DVAD01000014">
    <property type="protein sequence ID" value="HIJ99718.1"/>
    <property type="molecule type" value="Genomic_DNA"/>
</dbReference>
<keyword evidence="4" id="KW-1185">Reference proteome</keyword>
<feature type="domain" description="Heparan-alpha-glucosaminide N-acetyltransferase catalytic" evidence="2">
    <location>
        <begin position="5"/>
        <end position="226"/>
    </location>
</feature>
<proteinExistence type="predicted"/>
<feature type="transmembrane region" description="Helical" evidence="1">
    <location>
        <begin position="218"/>
        <end position="236"/>
    </location>
</feature>
<name>A0A832UYP5_9ARCH</name>
<protein>
    <submittedName>
        <fullName evidence="3">DUF1624 domain-containing protein</fullName>
    </submittedName>
</protein>
<sequence>MEKDRLWEIDALRGIAISAMIAFHFLFDLNYFGSLGWKIGQGGWWIFARSIALTFILLVGISLTLSYNRNRRSLAHYTRRGLKIFSWGLLITAVTWIFLKEGTIYFGILHFIGLSIILAYPFLARRKSAFVVGLLALFAGIVMMEKRVQTYSLLWLGIAPSNFYTFDYFPLFPWFGYVLFGIFIGNSLYKNGKRHYRLPDFSKMKVIKFLSFLGRNSLLLYLIHQPISIALVLAIIG</sequence>
<gene>
    <name evidence="3" type="ORF">H1011_02750</name>
</gene>
<dbReference type="AlphaFoldDB" id="A0A832UYP5"/>
<feature type="transmembrane region" description="Helical" evidence="1">
    <location>
        <begin position="12"/>
        <end position="32"/>
    </location>
</feature>
<keyword evidence="1" id="KW-1133">Transmembrane helix</keyword>
<comment type="caution">
    <text evidence="3">The sequence shown here is derived from an EMBL/GenBank/DDBJ whole genome shotgun (WGS) entry which is preliminary data.</text>
</comment>
<evidence type="ECO:0000313" key="4">
    <source>
        <dbReference type="Proteomes" id="UP000604391"/>
    </source>
</evidence>
<feature type="transmembrane region" description="Helical" evidence="1">
    <location>
        <begin position="80"/>
        <end position="98"/>
    </location>
</feature>
<feature type="transmembrane region" description="Helical" evidence="1">
    <location>
        <begin position="44"/>
        <end position="68"/>
    </location>
</feature>
<accession>A0A832UYP5</accession>
<evidence type="ECO:0000256" key="1">
    <source>
        <dbReference type="SAM" id="Phobius"/>
    </source>
</evidence>
<feature type="transmembrane region" description="Helical" evidence="1">
    <location>
        <begin position="104"/>
        <end position="123"/>
    </location>
</feature>
<feature type="transmembrane region" description="Helical" evidence="1">
    <location>
        <begin position="130"/>
        <end position="148"/>
    </location>
</feature>
<dbReference type="Proteomes" id="UP000604391">
    <property type="component" value="Unassembled WGS sequence"/>
</dbReference>
<evidence type="ECO:0000259" key="2">
    <source>
        <dbReference type="Pfam" id="PF07786"/>
    </source>
</evidence>
<organism evidence="3 4">
    <name type="scientific">Candidatus Undinarchaeum marinum</name>
    <dbReference type="NCBI Taxonomy" id="2756141"/>
    <lineage>
        <taxon>Archaea</taxon>
        <taxon>Candidatus Undinarchaeota</taxon>
        <taxon>Candidatus Undinarchaeia</taxon>
        <taxon>Candidatus Undinarchaeales</taxon>
        <taxon>Candidatus Undinarchaeaceae</taxon>
        <taxon>Candidatus Undinarchaeum</taxon>
    </lineage>
</organism>
<dbReference type="Pfam" id="PF07786">
    <property type="entry name" value="HGSNAT_cat"/>
    <property type="match status" value="1"/>
</dbReference>
<keyword evidence="1" id="KW-0472">Membrane</keyword>
<keyword evidence="1" id="KW-0812">Transmembrane</keyword>
<reference evidence="3 4" key="1">
    <citation type="journal article" name="Nat. Commun.">
        <title>Undinarchaeota illuminate DPANN phylogeny and the impact of gene transfer on archaeal evolution.</title>
        <authorList>
            <person name="Dombrowski N."/>
            <person name="Williams T.A."/>
            <person name="Sun J."/>
            <person name="Woodcroft B.J."/>
            <person name="Lee J.H."/>
            <person name="Minh B.Q."/>
            <person name="Rinke C."/>
            <person name="Spang A."/>
        </authorList>
    </citation>
    <scope>NUCLEOTIDE SEQUENCE [LARGE SCALE GENOMIC DNA]</scope>
    <source>
        <strain evidence="3">MAG_bin17</strain>
    </source>
</reference>
<dbReference type="InterPro" id="IPR012429">
    <property type="entry name" value="HGSNAT_cat"/>
</dbReference>
<feature type="transmembrane region" description="Helical" evidence="1">
    <location>
        <begin position="168"/>
        <end position="189"/>
    </location>
</feature>